<feature type="compositionally biased region" description="Low complexity" evidence="1">
    <location>
        <begin position="9"/>
        <end position="31"/>
    </location>
</feature>
<name>A0A7S1RFU0_ALECA</name>
<dbReference type="EMBL" id="HBGE01069927">
    <property type="protein sequence ID" value="CAD9165137.1"/>
    <property type="molecule type" value="Transcribed_RNA"/>
</dbReference>
<feature type="region of interest" description="Disordered" evidence="1">
    <location>
        <begin position="1"/>
        <end position="85"/>
    </location>
</feature>
<sequence length="195" mass="21425">MEPVQHLNSAPPSVSYSDSFSSKSESMGASEAESEQARQDLILEKDFDDDGIEDGQPKDEDMAGSGGKQDGAATKRKRPCKSRRDRYRVFATRAEHLLRANPHEPIEGIYLPAWIMNNEPLRKKFYCRLWKLQAELISGQPSASSTGRPPAPCTKRAAKLAAQGSEPQAKGHAMAGAQAPAPEQRPQRKKIIVSL</sequence>
<protein>
    <submittedName>
        <fullName evidence="2">Uncharacterized protein</fullName>
    </submittedName>
</protein>
<organism evidence="2">
    <name type="scientific">Alexandrium catenella</name>
    <name type="common">Red tide dinoflagellate</name>
    <name type="synonym">Gonyaulax catenella</name>
    <dbReference type="NCBI Taxonomy" id="2925"/>
    <lineage>
        <taxon>Eukaryota</taxon>
        <taxon>Sar</taxon>
        <taxon>Alveolata</taxon>
        <taxon>Dinophyceae</taxon>
        <taxon>Gonyaulacales</taxon>
        <taxon>Pyrocystaceae</taxon>
        <taxon>Alexandrium</taxon>
    </lineage>
</organism>
<proteinExistence type="predicted"/>
<feature type="compositionally biased region" description="Basic residues" evidence="1">
    <location>
        <begin position="74"/>
        <end position="85"/>
    </location>
</feature>
<gene>
    <name evidence="2" type="ORF">ACAT0790_LOCUS41905</name>
</gene>
<evidence type="ECO:0000313" key="2">
    <source>
        <dbReference type="EMBL" id="CAD9165137.1"/>
    </source>
</evidence>
<reference evidence="2" key="1">
    <citation type="submission" date="2021-01" db="EMBL/GenBank/DDBJ databases">
        <authorList>
            <person name="Corre E."/>
            <person name="Pelletier E."/>
            <person name="Niang G."/>
            <person name="Scheremetjew M."/>
            <person name="Finn R."/>
            <person name="Kale V."/>
            <person name="Holt S."/>
            <person name="Cochrane G."/>
            <person name="Meng A."/>
            <person name="Brown T."/>
            <person name="Cohen L."/>
        </authorList>
    </citation>
    <scope>NUCLEOTIDE SEQUENCE</scope>
    <source>
        <strain evidence="2">OF101</strain>
    </source>
</reference>
<dbReference type="AlphaFoldDB" id="A0A7S1RFU0"/>
<accession>A0A7S1RFU0</accession>
<evidence type="ECO:0000256" key="1">
    <source>
        <dbReference type="SAM" id="MobiDB-lite"/>
    </source>
</evidence>
<feature type="compositionally biased region" description="Basic and acidic residues" evidence="1">
    <location>
        <begin position="35"/>
        <end position="45"/>
    </location>
</feature>
<feature type="region of interest" description="Disordered" evidence="1">
    <location>
        <begin position="139"/>
        <end position="195"/>
    </location>
</feature>